<sequence length="952" mass="107056">MSVRLRPNEGFRRMIEEVTVPSAVTELDLTSCVLFYPRRLIPQISRYHGLRRLRCVASTVNVSDVLTLLLKQLAHLLEIQFFLVYEVNTEKALESVREVERRCDGSSQIPNLRRMYVEVGDDRNFRLLFKLSVHLEPFTFTSEVPPCNQGKLKTLLEFTTCASVCGNVIHRKLTDEWSCVRLYDLAADHSGLRALPFQLVVAADDSTDGLTELRIQSAILRHVWTQVRQICLLLLPKEPSSTVFPTVGGAYRECLRQFLDTALKHVGLVALASGEAIEMQNCSRAAFPNGLEKLTLKSVHHTAFSCLIDKCLPVATLRLLNCPTPSSLGYARLLPVIAQCTMPRCLVIQHKFLQFNEGSLLDKLSRVSSLEHLYLLSAAPHPDQDDVVTPILAKDYGEPVSDNDVGLRRLRCVASTVNVSDVLTLLLKQLPHLLEIEFSLVYEVNTEKALESVREVERRCDGSSQIPNLRRMYVEVGDDRNFRLLFKLVRLCSNLKDLHIHFLRGKLQNAITECRAICEQSVHLETFTFTSEVPPCNQGKLKTLLEFTTCASVCGNVIHRKLTDEWSCVRLYDLAADHSGLRALPFQLVVAADDSTDGLTQLRIQSAILRHVWTQVRQICLLLLPKEPSSTVFPTVGGAYRECLRQFLDTALKHVVELNISSFHFGPDLDLSDLLRDGSLQFLQSLSVSTCGFRRPLVTLYRLAQCCPDFKDLDVRFDVRFNENDSVVGCRGCEGLVALDFGEEIEIQNCSRAAFPNGLEKLTLKSVHQTAFSCLIDKCLPVATLRLLNCPTPSSLGYARLLPVIAQCTMPRCLVIQHKFLQFNEGSLLEKLCRVSSLEHLYLLSAAPLPDEEDVVEPILAKDYGEPVSDNDVVASLLALSSRLPRLSFVHVHYRSVEAGGRNWRMTWMRRAADHPEGDYALSENGPCFQCCSTATYIGLAKPLNRDFERFL</sequence>
<dbReference type="VEuPathDB" id="VectorBase:RSAN_045311"/>
<name>A0A9D4SPF9_RHISA</name>
<accession>A0A9D4SPF9</accession>
<protein>
    <submittedName>
        <fullName evidence="1">Uncharacterized protein</fullName>
    </submittedName>
</protein>
<evidence type="ECO:0000313" key="1">
    <source>
        <dbReference type="EMBL" id="KAH7939819.1"/>
    </source>
</evidence>
<comment type="caution">
    <text evidence="1">The sequence shown here is derived from an EMBL/GenBank/DDBJ whole genome shotgun (WGS) entry which is preliminary data.</text>
</comment>
<keyword evidence="2" id="KW-1185">Reference proteome</keyword>
<dbReference type="AlphaFoldDB" id="A0A9D4SPF9"/>
<gene>
    <name evidence="1" type="ORF">HPB52_017877</name>
</gene>
<organism evidence="1 2">
    <name type="scientific">Rhipicephalus sanguineus</name>
    <name type="common">Brown dog tick</name>
    <name type="synonym">Ixodes sanguineus</name>
    <dbReference type="NCBI Taxonomy" id="34632"/>
    <lineage>
        <taxon>Eukaryota</taxon>
        <taxon>Metazoa</taxon>
        <taxon>Ecdysozoa</taxon>
        <taxon>Arthropoda</taxon>
        <taxon>Chelicerata</taxon>
        <taxon>Arachnida</taxon>
        <taxon>Acari</taxon>
        <taxon>Parasitiformes</taxon>
        <taxon>Ixodida</taxon>
        <taxon>Ixodoidea</taxon>
        <taxon>Ixodidae</taxon>
        <taxon>Rhipicephalinae</taxon>
        <taxon>Rhipicephalus</taxon>
        <taxon>Rhipicephalus</taxon>
    </lineage>
</organism>
<reference evidence="1" key="2">
    <citation type="submission" date="2021-09" db="EMBL/GenBank/DDBJ databases">
        <authorList>
            <person name="Jia N."/>
            <person name="Wang J."/>
            <person name="Shi W."/>
            <person name="Du L."/>
            <person name="Sun Y."/>
            <person name="Zhan W."/>
            <person name="Jiang J."/>
            <person name="Wang Q."/>
            <person name="Zhang B."/>
            <person name="Ji P."/>
            <person name="Sakyi L.B."/>
            <person name="Cui X."/>
            <person name="Yuan T."/>
            <person name="Jiang B."/>
            <person name="Yang W."/>
            <person name="Lam T.T.-Y."/>
            <person name="Chang Q."/>
            <person name="Ding S."/>
            <person name="Wang X."/>
            <person name="Zhu J."/>
            <person name="Ruan X."/>
            <person name="Zhao L."/>
            <person name="Wei J."/>
            <person name="Que T."/>
            <person name="Du C."/>
            <person name="Cheng J."/>
            <person name="Dai P."/>
            <person name="Han X."/>
            <person name="Huang E."/>
            <person name="Gao Y."/>
            <person name="Liu J."/>
            <person name="Shao H."/>
            <person name="Ye R."/>
            <person name="Li L."/>
            <person name="Wei W."/>
            <person name="Wang X."/>
            <person name="Wang C."/>
            <person name="Huo Q."/>
            <person name="Li W."/>
            <person name="Guo W."/>
            <person name="Chen H."/>
            <person name="Chen S."/>
            <person name="Zhou L."/>
            <person name="Zhou L."/>
            <person name="Ni X."/>
            <person name="Tian J."/>
            <person name="Zhou Y."/>
            <person name="Sheng Y."/>
            <person name="Liu T."/>
            <person name="Pan Y."/>
            <person name="Xia L."/>
            <person name="Li J."/>
            <person name="Zhao F."/>
            <person name="Cao W."/>
        </authorList>
    </citation>
    <scope>NUCLEOTIDE SEQUENCE</scope>
    <source>
        <strain evidence="1">Rsan-2018</strain>
        <tissue evidence="1">Larvae</tissue>
    </source>
</reference>
<dbReference type="EMBL" id="JABSTV010001254">
    <property type="protein sequence ID" value="KAH7939819.1"/>
    <property type="molecule type" value="Genomic_DNA"/>
</dbReference>
<evidence type="ECO:0000313" key="2">
    <source>
        <dbReference type="Proteomes" id="UP000821837"/>
    </source>
</evidence>
<reference evidence="1" key="1">
    <citation type="journal article" date="2020" name="Cell">
        <title>Large-Scale Comparative Analyses of Tick Genomes Elucidate Their Genetic Diversity and Vector Capacities.</title>
        <authorList>
            <consortium name="Tick Genome and Microbiome Consortium (TIGMIC)"/>
            <person name="Jia N."/>
            <person name="Wang J."/>
            <person name="Shi W."/>
            <person name="Du L."/>
            <person name="Sun Y."/>
            <person name="Zhan W."/>
            <person name="Jiang J.F."/>
            <person name="Wang Q."/>
            <person name="Zhang B."/>
            <person name="Ji P."/>
            <person name="Bell-Sakyi L."/>
            <person name="Cui X.M."/>
            <person name="Yuan T.T."/>
            <person name="Jiang B.G."/>
            <person name="Yang W.F."/>
            <person name="Lam T.T."/>
            <person name="Chang Q.C."/>
            <person name="Ding S.J."/>
            <person name="Wang X.J."/>
            <person name="Zhu J.G."/>
            <person name="Ruan X.D."/>
            <person name="Zhao L."/>
            <person name="Wei J.T."/>
            <person name="Ye R.Z."/>
            <person name="Que T.C."/>
            <person name="Du C.H."/>
            <person name="Zhou Y.H."/>
            <person name="Cheng J.X."/>
            <person name="Dai P.F."/>
            <person name="Guo W.B."/>
            <person name="Han X.H."/>
            <person name="Huang E.J."/>
            <person name="Li L.F."/>
            <person name="Wei W."/>
            <person name="Gao Y.C."/>
            <person name="Liu J.Z."/>
            <person name="Shao H.Z."/>
            <person name="Wang X."/>
            <person name="Wang C.C."/>
            <person name="Yang T.C."/>
            <person name="Huo Q.B."/>
            <person name="Li W."/>
            <person name="Chen H.Y."/>
            <person name="Chen S.E."/>
            <person name="Zhou L.G."/>
            <person name="Ni X.B."/>
            <person name="Tian J.H."/>
            <person name="Sheng Y."/>
            <person name="Liu T."/>
            <person name="Pan Y.S."/>
            <person name="Xia L.Y."/>
            <person name="Li J."/>
            <person name="Zhao F."/>
            <person name="Cao W.C."/>
        </authorList>
    </citation>
    <scope>NUCLEOTIDE SEQUENCE</scope>
    <source>
        <strain evidence="1">Rsan-2018</strain>
    </source>
</reference>
<proteinExistence type="predicted"/>
<dbReference type="Proteomes" id="UP000821837">
    <property type="component" value="Chromosome 8"/>
</dbReference>